<dbReference type="Gene3D" id="3.40.250.10">
    <property type="entry name" value="Rhodanese-like domain"/>
    <property type="match status" value="1"/>
</dbReference>
<dbReference type="InterPro" id="IPR001763">
    <property type="entry name" value="Rhodanese-like_dom"/>
</dbReference>
<dbReference type="VEuPathDB" id="FungiDB:SeMB42_g00595"/>
<dbReference type="PROSITE" id="PS50206">
    <property type="entry name" value="RHODANESE_3"/>
    <property type="match status" value="1"/>
</dbReference>
<comment type="caution">
    <text evidence="14">The sequence shown here is derived from an EMBL/GenBank/DDBJ whole genome shotgun (WGS) entry which is preliminary data.</text>
</comment>
<dbReference type="InterPro" id="IPR045886">
    <property type="entry name" value="ThiF/MoeB/HesA"/>
</dbReference>
<dbReference type="GO" id="GO:0004792">
    <property type="term" value="F:thiosulfate-cyanide sulfurtransferase activity"/>
    <property type="evidence" value="ECO:0007669"/>
    <property type="project" value="TreeGrafter"/>
</dbReference>
<evidence type="ECO:0000256" key="8">
    <source>
        <dbReference type="ARBA" id="ARBA00022833"/>
    </source>
</evidence>
<feature type="binding site" evidence="12">
    <location>
        <position position="91"/>
    </location>
    <ligand>
        <name>ATP</name>
        <dbReference type="ChEBI" id="CHEBI:30616"/>
    </ligand>
</feature>
<evidence type="ECO:0000256" key="9">
    <source>
        <dbReference type="ARBA" id="ARBA00022840"/>
    </source>
</evidence>
<dbReference type="AlphaFoldDB" id="A0A507DEY9"/>
<feature type="binding site" evidence="12">
    <location>
        <begin position="180"/>
        <end position="181"/>
    </location>
    <ligand>
        <name>ATP</name>
        <dbReference type="ChEBI" id="CHEBI:30616"/>
    </ligand>
</feature>
<accession>A0A507DEY9</accession>
<dbReference type="UniPathway" id="UPA00988"/>
<evidence type="ECO:0000313" key="14">
    <source>
        <dbReference type="EMBL" id="TPX49797.1"/>
    </source>
</evidence>
<evidence type="ECO:0000256" key="1">
    <source>
        <dbReference type="ARBA" id="ARBA00004514"/>
    </source>
</evidence>
<comment type="cofactor">
    <cofactor evidence="12">
        <name>Zn(2+)</name>
        <dbReference type="ChEBI" id="CHEBI:29105"/>
    </cofactor>
    <text evidence="12">Binds 1 zinc ion per subunit.</text>
</comment>
<feature type="binding site" evidence="12">
    <location>
        <begin position="119"/>
        <end position="123"/>
    </location>
    <ligand>
        <name>ATP</name>
        <dbReference type="ChEBI" id="CHEBI:30616"/>
    </ligand>
</feature>
<feature type="binding site" evidence="12">
    <location>
        <position position="309"/>
    </location>
    <ligand>
        <name>Zn(2+)</name>
        <dbReference type="ChEBI" id="CHEBI:29105"/>
    </ligand>
</feature>
<dbReference type="PANTHER" id="PTHR10953:SF102">
    <property type="entry name" value="ADENYLYLTRANSFERASE AND SULFURTRANSFERASE MOCS3"/>
    <property type="match status" value="1"/>
</dbReference>
<feature type="binding site" evidence="12">
    <location>
        <position position="136"/>
    </location>
    <ligand>
        <name>ATP</name>
        <dbReference type="ChEBI" id="CHEBI:30616"/>
    </ligand>
</feature>
<evidence type="ECO:0000256" key="10">
    <source>
        <dbReference type="ARBA" id="ARBA00023268"/>
    </source>
</evidence>
<evidence type="ECO:0000256" key="2">
    <source>
        <dbReference type="ARBA" id="ARBA00022490"/>
    </source>
</evidence>
<dbReference type="CDD" id="cd00757">
    <property type="entry name" value="ThiF_MoeB_HesA_family"/>
    <property type="match status" value="1"/>
</dbReference>
<feature type="active site" description="Cysteine persulfide intermediate; for sulfurtransferase activity" evidence="12">
    <location>
        <position position="411"/>
    </location>
</feature>
<sequence length="453" mass="49036">MAKGAMDIHELEALRRENAYLRTQLDQLKTSHSACNEHQPVSSHSTSGQAPHELTRWDIARYSRQLLVPEIGVAGQRALKQASVLVVGAGGLGAPNILYLAAAGVGRIGIVDHDVVERSNLQRQVIHDESRIGLSKAASAKSSVDKLNSSIECIAYEYLLDSSNAMDIISKHDIVIDASDNAATRYLINDACVLLNKTLVSASALRMDGQLSVYHHPISTSTSDPISPTDYSPCYRCIFPTPPPPSTVLNCSDGGVLGVVTGIIGCIQALEAIKIIAGMGSSYAGKLLILDAATLSFRVVGLRKRKSGCLVCGDEPVIKELVDYVAFCGAGPHDKATTQRVLSPKDRITSRELLDIRASLQPHVLLDVREKIEFDICSLPDSIHVPLKELETRLPELSKVLNKAPSIYVLCKRGNDSQLATRLLLNKGFMNVKDVTGGLVSWANDVDPQFPLY</sequence>
<organism evidence="14 15">
    <name type="scientific">Synchytrium endobioticum</name>
    <dbReference type="NCBI Taxonomy" id="286115"/>
    <lineage>
        <taxon>Eukaryota</taxon>
        <taxon>Fungi</taxon>
        <taxon>Fungi incertae sedis</taxon>
        <taxon>Chytridiomycota</taxon>
        <taxon>Chytridiomycota incertae sedis</taxon>
        <taxon>Chytridiomycetes</taxon>
        <taxon>Synchytriales</taxon>
        <taxon>Synchytriaceae</taxon>
        <taxon>Synchytrium</taxon>
    </lineage>
</organism>
<keyword evidence="7" id="KW-0833">Ubl conjugation pathway</keyword>
<dbReference type="FunFam" id="3.40.50.720:FF:000033">
    <property type="entry name" value="Adenylyltransferase and sulfurtransferase MOCS3"/>
    <property type="match status" value="1"/>
</dbReference>
<dbReference type="GO" id="GO:0070566">
    <property type="term" value="F:adenylyltransferase activity"/>
    <property type="evidence" value="ECO:0007669"/>
    <property type="project" value="InterPro"/>
</dbReference>
<evidence type="ECO:0000256" key="6">
    <source>
        <dbReference type="ARBA" id="ARBA00022741"/>
    </source>
</evidence>
<dbReference type="FunFam" id="3.40.250.10:FF:000014">
    <property type="entry name" value="Adenylyltransferase and sulfurtransferase MOCS3"/>
    <property type="match status" value="1"/>
</dbReference>
<dbReference type="Pfam" id="PF00581">
    <property type="entry name" value="Rhodanese"/>
    <property type="match status" value="1"/>
</dbReference>
<keyword evidence="9 12" id="KW-0067">ATP-binding</keyword>
<evidence type="ECO:0000259" key="13">
    <source>
        <dbReference type="PROSITE" id="PS50206"/>
    </source>
</evidence>
<evidence type="ECO:0000256" key="3">
    <source>
        <dbReference type="ARBA" id="ARBA00022679"/>
    </source>
</evidence>
<dbReference type="InterPro" id="IPR036873">
    <property type="entry name" value="Rhodanese-like_dom_sf"/>
</dbReference>
<dbReference type="GO" id="GO:0046872">
    <property type="term" value="F:metal ion binding"/>
    <property type="evidence" value="ECO:0007669"/>
    <property type="project" value="UniProtKB-KW"/>
</dbReference>
<dbReference type="PANTHER" id="PTHR10953">
    <property type="entry name" value="UBIQUITIN-ACTIVATING ENZYME E1"/>
    <property type="match status" value="1"/>
</dbReference>
<evidence type="ECO:0000313" key="15">
    <source>
        <dbReference type="Proteomes" id="UP000320475"/>
    </source>
</evidence>
<dbReference type="GO" id="GO:0005524">
    <property type="term" value="F:ATP binding"/>
    <property type="evidence" value="ECO:0007669"/>
    <property type="project" value="UniProtKB-KW"/>
</dbReference>
<name>A0A507DEY9_9FUNG</name>
<dbReference type="EMBL" id="QEAM01000027">
    <property type="protein sequence ID" value="TPX49797.1"/>
    <property type="molecule type" value="Genomic_DNA"/>
</dbReference>
<comment type="similarity">
    <text evidence="12">In the N-terminal section; belongs to the HesA/MoeB/ThiF family. UBA4 subfamily.</text>
</comment>
<feature type="binding site" evidence="12">
    <location>
        <position position="234"/>
    </location>
    <ligand>
        <name>Zn(2+)</name>
        <dbReference type="ChEBI" id="CHEBI:29105"/>
    </ligand>
</feature>
<dbReference type="OrthoDB" id="10261062at2759"/>
<reference evidence="14 15" key="1">
    <citation type="journal article" date="2019" name="Sci. Rep.">
        <title>Comparative genomics of chytrid fungi reveal insights into the obligate biotrophic and pathogenic lifestyle of Synchytrium endobioticum.</title>
        <authorList>
            <person name="van de Vossenberg B.T.L.H."/>
            <person name="Warris S."/>
            <person name="Nguyen H.D.T."/>
            <person name="van Gent-Pelzer M.P.E."/>
            <person name="Joly D.L."/>
            <person name="van de Geest H.C."/>
            <person name="Bonants P.J.M."/>
            <person name="Smith D.S."/>
            <person name="Levesque C.A."/>
            <person name="van der Lee T.A.J."/>
        </authorList>
    </citation>
    <scope>NUCLEOTIDE SEQUENCE [LARGE SCALE GENOMIC DNA]</scope>
    <source>
        <strain evidence="14 15">LEV6574</strain>
    </source>
</reference>
<dbReference type="SUPFAM" id="SSF69572">
    <property type="entry name" value="Activating enzymes of the ubiquitin-like proteins"/>
    <property type="match status" value="1"/>
</dbReference>
<dbReference type="Gene3D" id="3.40.50.720">
    <property type="entry name" value="NAD(P)-binding Rossmann-like Domain"/>
    <property type="match status" value="1"/>
</dbReference>
<evidence type="ECO:0000256" key="5">
    <source>
        <dbReference type="ARBA" id="ARBA00022723"/>
    </source>
</evidence>
<keyword evidence="5 12" id="KW-0479">Metal-binding</keyword>
<keyword evidence="4 12" id="KW-0819">tRNA processing</keyword>
<dbReference type="HAMAP" id="MF_03049">
    <property type="entry name" value="MOCS3_Uba4"/>
    <property type="match status" value="1"/>
</dbReference>
<protein>
    <recommendedName>
        <fullName evidence="11">Needs CLA4 to survive protein 3</fullName>
    </recommendedName>
</protein>
<dbReference type="GO" id="GO:0042292">
    <property type="term" value="F:URM1 activating enzyme activity"/>
    <property type="evidence" value="ECO:0007669"/>
    <property type="project" value="TreeGrafter"/>
</dbReference>
<evidence type="ECO:0000256" key="4">
    <source>
        <dbReference type="ARBA" id="ARBA00022694"/>
    </source>
</evidence>
<gene>
    <name evidence="12" type="primary">UBA4</name>
    <name evidence="14" type="ORF">SeLEV6574_g01260</name>
</gene>
<evidence type="ECO:0000256" key="7">
    <source>
        <dbReference type="ARBA" id="ARBA00022786"/>
    </source>
</evidence>
<dbReference type="GO" id="GO:0002143">
    <property type="term" value="P:tRNA wobble position uridine thiolation"/>
    <property type="evidence" value="ECO:0007669"/>
    <property type="project" value="InterPro"/>
</dbReference>
<keyword evidence="6 12" id="KW-0547">Nucleotide-binding</keyword>
<dbReference type="NCBIfam" id="NF004281">
    <property type="entry name" value="PRK05690.1"/>
    <property type="match status" value="1"/>
</dbReference>
<evidence type="ECO:0000256" key="12">
    <source>
        <dbReference type="HAMAP-Rule" id="MF_03049"/>
    </source>
</evidence>
<feature type="binding site" evidence="12">
    <location>
        <position position="312"/>
    </location>
    <ligand>
        <name>Zn(2+)</name>
        <dbReference type="ChEBI" id="CHEBI:29105"/>
    </ligand>
</feature>
<feature type="binding site" evidence="12">
    <location>
        <position position="237"/>
    </location>
    <ligand>
        <name>Zn(2+)</name>
        <dbReference type="ChEBI" id="CHEBI:29105"/>
    </ligand>
</feature>
<dbReference type="InterPro" id="IPR028885">
    <property type="entry name" value="MOCS3/Uba4"/>
</dbReference>
<dbReference type="InterPro" id="IPR000594">
    <property type="entry name" value="ThiF_NAD_FAD-bd"/>
</dbReference>
<dbReference type="InterPro" id="IPR035985">
    <property type="entry name" value="Ubiquitin-activating_enz"/>
</dbReference>
<comment type="subcellular location">
    <subcellularLocation>
        <location evidence="1">Cytoplasm</location>
        <location evidence="1">Cytosol</location>
    </subcellularLocation>
</comment>
<keyword evidence="2 12" id="KW-0963">Cytoplasm</keyword>
<comment type="pathway">
    <text evidence="12">tRNA modification; 5-methoxycarbonylmethyl-2-thiouridine-tRNA biosynthesis.</text>
</comment>
<dbReference type="Pfam" id="PF00899">
    <property type="entry name" value="ThiF"/>
    <property type="match status" value="1"/>
</dbReference>
<dbReference type="Proteomes" id="UP000320475">
    <property type="component" value="Unassembled WGS sequence"/>
</dbReference>
<feature type="active site" description="Glycyl thioester intermediate; for adenylyltransferase activity" evidence="12">
    <location>
        <position position="251"/>
    </location>
</feature>
<feature type="domain" description="Rhodanese" evidence="13">
    <location>
        <begin position="359"/>
        <end position="451"/>
    </location>
</feature>
<proteinExistence type="inferred from homology"/>
<keyword evidence="3 12" id="KW-0808">Transferase</keyword>
<keyword evidence="8 12" id="KW-0862">Zinc</keyword>
<evidence type="ECO:0000256" key="11">
    <source>
        <dbReference type="ARBA" id="ARBA00075323"/>
    </source>
</evidence>
<feature type="binding site" evidence="12">
    <location>
        <position position="112"/>
    </location>
    <ligand>
        <name>ATP</name>
        <dbReference type="ChEBI" id="CHEBI:30616"/>
    </ligand>
</feature>
<dbReference type="GO" id="GO:0032447">
    <property type="term" value="P:protein urmylation"/>
    <property type="evidence" value="ECO:0007669"/>
    <property type="project" value="TreeGrafter"/>
</dbReference>
<dbReference type="GO" id="GO:0005829">
    <property type="term" value="C:cytosol"/>
    <property type="evidence" value="ECO:0007669"/>
    <property type="project" value="UniProtKB-SubCell"/>
</dbReference>
<keyword evidence="10 12" id="KW-0511">Multifunctional enzyme</keyword>
<dbReference type="SMART" id="SM00450">
    <property type="entry name" value="RHOD"/>
    <property type="match status" value="1"/>
</dbReference>